<evidence type="ECO:0000313" key="1">
    <source>
        <dbReference type="EMBL" id="NMP59640.1"/>
    </source>
</evidence>
<reference evidence="1 2" key="1">
    <citation type="submission" date="2020-04" db="EMBL/GenBank/DDBJ databases">
        <authorList>
            <person name="Abaymova A."/>
            <person name="Teymurazov M."/>
            <person name="Tazyna O."/>
            <person name="Chatushin Y."/>
            <person name="Svetoch E."/>
            <person name="Pereligyn V."/>
            <person name="Pohylenko V."/>
            <person name="Platonov M."/>
            <person name="Kartsev N."/>
            <person name="Skryabin Y."/>
            <person name="Sizova A."/>
            <person name="Solomentsev V."/>
            <person name="Kislichkina A."/>
            <person name="Bogun A."/>
        </authorList>
    </citation>
    <scope>NUCLEOTIDE SEQUENCE [LARGE SCALE GENOMIC DNA]</scope>
    <source>
        <strain evidence="2">SCPM-O-B-8398 (E28)</strain>
    </source>
</reference>
<accession>A0A848N0E9</accession>
<comment type="caution">
    <text evidence="1">The sequence shown here is derived from an EMBL/GenBank/DDBJ whole genome shotgun (WGS) entry which is preliminary data.</text>
</comment>
<dbReference type="RefSeq" id="WP_169059155.1">
    <property type="nucleotide sequence ID" value="NZ_JABCAG010000067.1"/>
</dbReference>
<proteinExistence type="predicted"/>
<organism evidence="1 2">
    <name type="scientific">Enterococcus mundtii</name>
    <dbReference type="NCBI Taxonomy" id="53346"/>
    <lineage>
        <taxon>Bacteria</taxon>
        <taxon>Bacillati</taxon>
        <taxon>Bacillota</taxon>
        <taxon>Bacilli</taxon>
        <taxon>Lactobacillales</taxon>
        <taxon>Enterococcaceae</taxon>
        <taxon>Enterococcus</taxon>
    </lineage>
</organism>
<evidence type="ECO:0000313" key="2">
    <source>
        <dbReference type="Proteomes" id="UP000557857"/>
    </source>
</evidence>
<dbReference type="EMBL" id="JABCAG010000067">
    <property type="protein sequence ID" value="NMP59640.1"/>
    <property type="molecule type" value="Genomic_DNA"/>
</dbReference>
<dbReference type="Proteomes" id="UP000557857">
    <property type="component" value="Unassembled WGS sequence"/>
</dbReference>
<sequence length="145" mass="17110">MAKATAKKRNKDKKKRLFQLEELLLEKKDLEFVIGQEDLFASNIQFKHDEVLPGERAYIVTNNVVHTTPLYQKQLIHLRYIHSLRIVNNLEEGRLVKEVPVAKIVRSKAGIYFVVDRERITQSYHQRKQHNQLPGIISEEMSRNY</sequence>
<name>A0A848N0E9_ENTMU</name>
<protein>
    <submittedName>
        <fullName evidence="1">Uncharacterized protein</fullName>
    </submittedName>
</protein>
<gene>
    <name evidence="1" type="ORF">HI921_14430</name>
</gene>
<dbReference type="AlphaFoldDB" id="A0A848N0E9"/>